<name>A0A2V1JV70_EUBRA</name>
<sequence>MKKKILCLVLTLVMTVGAATTAFAKDYQGADGWNVTFDGSKMNSNFQDSDVTDGMANIQPGDSIELKVQVTNSDSGKTDWYMTNEVIQTLEDAQATAEGGGYTYRLTYVGADNTENVLYDSTTVGGEGNSKSGEGLKQVDNSTQEYFYLGRLASGESGMVHLTVGVDGETQGNGYQLTLAKLRMNFATEKVTEATTTVKENKVEKKVPGKNNVVTTTKRVKTGDTNLMLRYCALALVCGIVCLILAIFSMNKKKKEAKAYRKKGEK</sequence>
<comment type="caution">
    <text evidence="3">The sequence shown here is derived from an EMBL/GenBank/DDBJ whole genome shotgun (WGS) entry which is preliminary data.</text>
</comment>
<reference evidence="3 4" key="1">
    <citation type="submission" date="2014-09" db="EMBL/GenBank/DDBJ databases">
        <title>Butyrate-producing bacteria isolated from human gut.</title>
        <authorList>
            <person name="Zhang Q."/>
            <person name="Zhao L."/>
        </authorList>
    </citation>
    <scope>NUCLEOTIDE SEQUENCE [LARGE SCALE GENOMIC DNA]</scope>
    <source>
        <strain evidence="3 4">21</strain>
    </source>
</reference>
<dbReference type="RefSeq" id="WP_109215931.1">
    <property type="nucleotide sequence ID" value="NZ_JAQEGP010000027.1"/>
</dbReference>
<evidence type="ECO:0000256" key="1">
    <source>
        <dbReference type="SAM" id="Phobius"/>
    </source>
</evidence>
<dbReference type="EMBL" id="JRFU01000112">
    <property type="protein sequence ID" value="PWE86378.1"/>
    <property type="molecule type" value="Genomic_DNA"/>
</dbReference>
<keyword evidence="2" id="KW-0732">Signal</keyword>
<feature type="chain" id="PRO_5016101806" description="Sortase B protein-sorting domain-containing protein" evidence="2">
    <location>
        <begin position="25"/>
        <end position="266"/>
    </location>
</feature>
<organism evidence="3 4">
    <name type="scientific">Eubacterium ramulus</name>
    <dbReference type="NCBI Taxonomy" id="39490"/>
    <lineage>
        <taxon>Bacteria</taxon>
        <taxon>Bacillati</taxon>
        <taxon>Bacillota</taxon>
        <taxon>Clostridia</taxon>
        <taxon>Eubacteriales</taxon>
        <taxon>Eubacteriaceae</taxon>
        <taxon>Eubacterium</taxon>
    </lineage>
</organism>
<keyword evidence="1" id="KW-0812">Transmembrane</keyword>
<proteinExistence type="predicted"/>
<dbReference type="Proteomes" id="UP000245288">
    <property type="component" value="Unassembled WGS sequence"/>
</dbReference>
<keyword evidence="1" id="KW-0472">Membrane</keyword>
<accession>A0A2V1JV70</accession>
<protein>
    <recommendedName>
        <fullName evidence="5">Sortase B protein-sorting domain-containing protein</fullName>
    </recommendedName>
</protein>
<feature type="signal peptide" evidence="2">
    <location>
        <begin position="1"/>
        <end position="24"/>
    </location>
</feature>
<feature type="transmembrane region" description="Helical" evidence="1">
    <location>
        <begin position="228"/>
        <end position="248"/>
    </location>
</feature>
<evidence type="ECO:0008006" key="5">
    <source>
        <dbReference type="Google" id="ProtNLM"/>
    </source>
</evidence>
<dbReference type="AlphaFoldDB" id="A0A2V1JV70"/>
<keyword evidence="4" id="KW-1185">Reference proteome</keyword>
<evidence type="ECO:0000313" key="3">
    <source>
        <dbReference type="EMBL" id="PWE86378.1"/>
    </source>
</evidence>
<dbReference type="OrthoDB" id="1650656at2"/>
<gene>
    <name evidence="3" type="ORF">LG34_10300</name>
</gene>
<keyword evidence="1" id="KW-1133">Transmembrane helix</keyword>
<evidence type="ECO:0000256" key="2">
    <source>
        <dbReference type="SAM" id="SignalP"/>
    </source>
</evidence>
<evidence type="ECO:0000313" key="4">
    <source>
        <dbReference type="Proteomes" id="UP000245288"/>
    </source>
</evidence>